<keyword evidence="3 11" id="KW-0547">Nucleotide-binding</keyword>
<dbReference type="PANTHER" id="PTHR11528">
    <property type="entry name" value="HEAT SHOCK PROTEIN 90 FAMILY MEMBER"/>
    <property type="match status" value="1"/>
</dbReference>
<organism evidence="12 13">
    <name type="scientific">Echinicola vietnamensis (strain DSM 17526 / LMG 23754 / KMM 6221)</name>
    <dbReference type="NCBI Taxonomy" id="926556"/>
    <lineage>
        <taxon>Bacteria</taxon>
        <taxon>Pseudomonadati</taxon>
        <taxon>Bacteroidota</taxon>
        <taxon>Cytophagia</taxon>
        <taxon>Cytophagales</taxon>
        <taxon>Cyclobacteriaceae</taxon>
        <taxon>Echinicola</taxon>
    </lineage>
</organism>
<evidence type="ECO:0000256" key="1">
    <source>
        <dbReference type="ARBA" id="ARBA00008239"/>
    </source>
</evidence>
<dbReference type="KEGG" id="evi:Echvi_0987"/>
<keyword evidence="13" id="KW-1185">Reference proteome</keyword>
<dbReference type="GO" id="GO:0140662">
    <property type="term" value="F:ATP-dependent protein folding chaperone"/>
    <property type="evidence" value="ECO:0007669"/>
    <property type="project" value="InterPro"/>
</dbReference>
<feature type="binding site" evidence="11">
    <location>
        <begin position="97"/>
        <end position="98"/>
    </location>
    <ligand>
        <name>ATP</name>
        <dbReference type="ChEBI" id="CHEBI:30616"/>
    </ligand>
</feature>
<dbReference type="GO" id="GO:0016887">
    <property type="term" value="F:ATP hydrolysis activity"/>
    <property type="evidence" value="ECO:0007669"/>
    <property type="project" value="InterPro"/>
</dbReference>
<dbReference type="Gene3D" id="3.40.50.11260">
    <property type="match status" value="1"/>
</dbReference>
<dbReference type="InterPro" id="IPR020575">
    <property type="entry name" value="Hsp90_N"/>
</dbReference>
<dbReference type="eggNOG" id="COG0326">
    <property type="taxonomic scope" value="Bacteria"/>
</dbReference>
<keyword evidence="5" id="KW-0346">Stress response</keyword>
<evidence type="ECO:0000313" key="12">
    <source>
        <dbReference type="EMBL" id="AGA77258.1"/>
    </source>
</evidence>
<dbReference type="Gene3D" id="3.30.230.80">
    <property type="match status" value="1"/>
</dbReference>
<proteinExistence type="inferred from homology"/>
<dbReference type="SUPFAM" id="SSF110942">
    <property type="entry name" value="HSP90 C-terminal domain"/>
    <property type="match status" value="1"/>
</dbReference>
<evidence type="ECO:0000256" key="3">
    <source>
        <dbReference type="ARBA" id="ARBA00022741"/>
    </source>
</evidence>
<keyword evidence="6" id="KW-0143">Chaperone</keyword>
<sequence>MQEKGTISIHTENIFPIIKKFLYSDNEIFLRELVSNAVDATQKVKRLATLGQYAGELGDLTVEVSFDKEKKTITIADKGLGMTAEEIKKYINQIAFSGATEFVEKFKDAKDANEIIGKFGLGFYSAFMVAHRVDIHSLSYQEGAEPAKWTCDGSTSFEISQGDRTERGTEIVLHINEESEEFLDKWKLQEILDKYCKFLPIPIKFETKTENVEDGKDEEGKPTYKSVEVDNIINTTEPIWTKAPSDLKDEDYLAFYKELYPMSEDPLFWIHLNVDYPFNLTGVLYFPKVKNEFELQRNKIKLFSRQVFITDEVKDIVPEFLMLLHGVIDSPDIPLNVSRSFLQADGNVKKINSYITKKVADKLAELFKKDRASYESKWNDIGLFVKYGMVSEDKFYDKGKDFALLKNTKDEYFTIAEYQEKVKATQTDKDDQTIFLYSTDPEKQDTFIQSANAKDYDVLVLDSPIDSHFINNLEQKLEKTSLKRVDADVADKLIKKEDSTSNVLTEEQSKTVKEVFEKAIANQSYAVEVEGLSPDELPVTITMEEFMRRMKDMAQTGGGMGFYGAMPDNYKVAINGNHKIIDKILKAEGEEEKTRLAKQAFDLAKLSQGMLSGKDLTEFVKRSVDLI</sequence>
<feature type="binding site" evidence="11">
    <location>
        <position position="36"/>
    </location>
    <ligand>
        <name>ATP</name>
        <dbReference type="ChEBI" id="CHEBI:30616"/>
    </ligand>
</feature>
<dbReference type="PRINTS" id="PR00775">
    <property type="entry name" value="HEATSHOCK90"/>
</dbReference>
<feature type="binding site" evidence="11">
    <location>
        <position position="82"/>
    </location>
    <ligand>
        <name>ATP</name>
        <dbReference type="ChEBI" id="CHEBI:30616"/>
    </ligand>
</feature>
<evidence type="ECO:0000256" key="5">
    <source>
        <dbReference type="ARBA" id="ARBA00023016"/>
    </source>
</evidence>
<comment type="similarity">
    <text evidence="1">Belongs to the heat shock protein 90 family.</text>
</comment>
<evidence type="ECO:0000256" key="2">
    <source>
        <dbReference type="ARBA" id="ARBA00022490"/>
    </source>
</evidence>
<dbReference type="STRING" id="926556.Echvi_0987"/>
<dbReference type="Proteomes" id="UP000010796">
    <property type="component" value="Chromosome"/>
</dbReference>
<evidence type="ECO:0000256" key="9">
    <source>
        <dbReference type="ARBA" id="ARBA00079544"/>
    </source>
</evidence>
<keyword evidence="4 11" id="KW-0067">ATP-binding</keyword>
<evidence type="ECO:0000256" key="10">
    <source>
        <dbReference type="ARBA" id="ARBA00080411"/>
    </source>
</evidence>
<dbReference type="InterPro" id="IPR020568">
    <property type="entry name" value="Ribosomal_Su5_D2-typ_SF"/>
</dbReference>
<dbReference type="GO" id="GO:0051082">
    <property type="term" value="F:unfolded protein binding"/>
    <property type="evidence" value="ECO:0007669"/>
    <property type="project" value="InterPro"/>
</dbReference>
<evidence type="ECO:0000256" key="7">
    <source>
        <dbReference type="ARBA" id="ARBA00067988"/>
    </source>
</evidence>
<dbReference type="Gene3D" id="1.20.120.790">
    <property type="entry name" value="Heat shock protein 90, C-terminal domain"/>
    <property type="match status" value="1"/>
</dbReference>
<dbReference type="InterPro" id="IPR001404">
    <property type="entry name" value="Hsp90_fam"/>
</dbReference>
<dbReference type="RefSeq" id="WP_015264822.1">
    <property type="nucleotide sequence ID" value="NC_019904.1"/>
</dbReference>
<evidence type="ECO:0000256" key="4">
    <source>
        <dbReference type="ARBA" id="ARBA00022840"/>
    </source>
</evidence>
<name>L0FW40_ECHVK</name>
<dbReference type="Gene3D" id="3.30.565.10">
    <property type="entry name" value="Histidine kinase-like ATPase, C-terminal domain"/>
    <property type="match status" value="1"/>
</dbReference>
<dbReference type="InterPro" id="IPR036890">
    <property type="entry name" value="HATPase_C_sf"/>
</dbReference>
<dbReference type="SUPFAM" id="SSF55874">
    <property type="entry name" value="ATPase domain of HSP90 chaperone/DNA topoisomerase II/histidine kinase"/>
    <property type="match status" value="1"/>
</dbReference>
<dbReference type="InterPro" id="IPR037196">
    <property type="entry name" value="HSP90_C"/>
</dbReference>
<feature type="binding site" evidence="11">
    <location>
        <position position="339"/>
    </location>
    <ligand>
        <name>ATP</name>
        <dbReference type="ChEBI" id="CHEBI:30616"/>
    </ligand>
</feature>
<gene>
    <name evidence="12" type="ordered locus">Echvi_0987</name>
</gene>
<dbReference type="NCBIfam" id="NF003555">
    <property type="entry name" value="PRK05218.1"/>
    <property type="match status" value="1"/>
</dbReference>
<evidence type="ECO:0000256" key="6">
    <source>
        <dbReference type="ARBA" id="ARBA00023186"/>
    </source>
</evidence>
<evidence type="ECO:0000313" key="13">
    <source>
        <dbReference type="Proteomes" id="UP000010796"/>
    </source>
</evidence>
<dbReference type="FunFam" id="3.30.230.80:FF:000008">
    <property type="entry name" value="Molecular chaperone HtpG"/>
    <property type="match status" value="1"/>
</dbReference>
<dbReference type="OrthoDB" id="9802640at2"/>
<keyword evidence="2" id="KW-0963">Cytoplasm</keyword>
<dbReference type="FunFam" id="3.30.565.10:FF:000076">
    <property type="entry name" value="Molecular chaperone HtpG"/>
    <property type="match status" value="1"/>
</dbReference>
<feature type="binding site" evidence="11">
    <location>
        <position position="169"/>
    </location>
    <ligand>
        <name>ATP</name>
        <dbReference type="ChEBI" id="CHEBI:30616"/>
    </ligand>
</feature>
<dbReference type="AlphaFoldDB" id="L0FW40"/>
<dbReference type="EMBL" id="CP003346">
    <property type="protein sequence ID" value="AGA77258.1"/>
    <property type="molecule type" value="Genomic_DNA"/>
</dbReference>
<accession>L0FW40</accession>
<feature type="binding site" evidence="11">
    <location>
        <position position="32"/>
    </location>
    <ligand>
        <name>ATP</name>
        <dbReference type="ChEBI" id="CHEBI:30616"/>
    </ligand>
</feature>
<dbReference type="CDD" id="cd16927">
    <property type="entry name" value="HATPase_Hsp90-like"/>
    <property type="match status" value="1"/>
</dbReference>
<dbReference type="GO" id="GO:0005524">
    <property type="term" value="F:ATP binding"/>
    <property type="evidence" value="ECO:0007669"/>
    <property type="project" value="UniProtKB-KW"/>
</dbReference>
<dbReference type="Pfam" id="PF00183">
    <property type="entry name" value="HSP90"/>
    <property type="match status" value="1"/>
</dbReference>
<feature type="binding site" evidence="11">
    <location>
        <position position="77"/>
    </location>
    <ligand>
        <name>ATP</name>
        <dbReference type="ChEBI" id="CHEBI:30616"/>
    </ligand>
</feature>
<evidence type="ECO:0000256" key="11">
    <source>
        <dbReference type="PIRSR" id="PIRSR002583-1"/>
    </source>
</evidence>
<protein>
    <recommendedName>
        <fullName evidence="8">Chaperone protein HtpG</fullName>
    </recommendedName>
    <alternativeName>
        <fullName evidence="7">Chaperone protein htpG</fullName>
    </alternativeName>
    <alternativeName>
        <fullName evidence="9 10">Heat shock protein HtpG</fullName>
    </alternativeName>
</protein>
<dbReference type="Pfam" id="PF13589">
    <property type="entry name" value="HATPase_c_3"/>
    <property type="match status" value="1"/>
</dbReference>
<dbReference type="SUPFAM" id="SSF54211">
    <property type="entry name" value="Ribosomal protein S5 domain 2-like"/>
    <property type="match status" value="1"/>
</dbReference>
<reference evidence="13" key="1">
    <citation type="submission" date="2012-02" db="EMBL/GenBank/DDBJ databases">
        <title>The complete genome of Echinicola vietnamensis DSM 17526.</title>
        <authorList>
            <person name="Lucas S."/>
            <person name="Copeland A."/>
            <person name="Lapidus A."/>
            <person name="Glavina del Rio T."/>
            <person name="Dalin E."/>
            <person name="Tice H."/>
            <person name="Bruce D."/>
            <person name="Goodwin L."/>
            <person name="Pitluck S."/>
            <person name="Peters L."/>
            <person name="Ovchinnikova G."/>
            <person name="Teshima H."/>
            <person name="Kyrpides N."/>
            <person name="Mavromatis K."/>
            <person name="Ivanova N."/>
            <person name="Brettin T."/>
            <person name="Detter J.C."/>
            <person name="Han C."/>
            <person name="Larimer F."/>
            <person name="Land M."/>
            <person name="Hauser L."/>
            <person name="Markowitz V."/>
            <person name="Cheng J.-F."/>
            <person name="Hugenholtz P."/>
            <person name="Woyke T."/>
            <person name="Wu D."/>
            <person name="Brambilla E."/>
            <person name="Klenk H.-P."/>
            <person name="Eisen J.A."/>
        </authorList>
    </citation>
    <scope>NUCLEOTIDE SEQUENCE [LARGE SCALE GENOMIC DNA]</scope>
    <source>
        <strain evidence="13">DSM 17526 / LMG 23754 / KMM 6221</strain>
    </source>
</reference>
<dbReference type="PATRIC" id="fig|926556.3.peg.1016"/>
<evidence type="ECO:0000256" key="8">
    <source>
        <dbReference type="ARBA" id="ARBA00070675"/>
    </source>
</evidence>
<dbReference type="PIRSF" id="PIRSF002583">
    <property type="entry name" value="Hsp90"/>
    <property type="match status" value="1"/>
</dbReference>
<dbReference type="HOGENOM" id="CLU_006684_3_2_10"/>